<comment type="catalytic activity">
    <reaction evidence="8">
        <text>L-seryl-[protein] + ATP = O-phospho-L-seryl-[protein] + ADP + H(+)</text>
        <dbReference type="Rhea" id="RHEA:17989"/>
        <dbReference type="Rhea" id="RHEA-COMP:9863"/>
        <dbReference type="Rhea" id="RHEA-COMP:11604"/>
        <dbReference type="ChEBI" id="CHEBI:15378"/>
        <dbReference type="ChEBI" id="CHEBI:29999"/>
        <dbReference type="ChEBI" id="CHEBI:30616"/>
        <dbReference type="ChEBI" id="CHEBI:83421"/>
        <dbReference type="ChEBI" id="CHEBI:456216"/>
        <dbReference type="EC" id="2.7.11.1"/>
    </reaction>
</comment>
<dbReference type="EC" id="2.7.11.1" evidence="1"/>
<dbReference type="GO" id="GO:0005829">
    <property type="term" value="C:cytosol"/>
    <property type="evidence" value="ECO:0007669"/>
    <property type="project" value="TreeGrafter"/>
</dbReference>
<proteinExistence type="predicted"/>
<evidence type="ECO:0000259" key="11">
    <source>
        <dbReference type="PROSITE" id="PS50011"/>
    </source>
</evidence>
<dbReference type="Proteomes" id="UP001360560">
    <property type="component" value="Unassembled WGS sequence"/>
</dbReference>
<feature type="compositionally biased region" description="Basic and acidic residues" evidence="10">
    <location>
        <begin position="456"/>
        <end position="470"/>
    </location>
</feature>
<keyword evidence="13" id="KW-1185">Reference proteome</keyword>
<evidence type="ECO:0000256" key="6">
    <source>
        <dbReference type="ARBA" id="ARBA00022840"/>
    </source>
</evidence>
<dbReference type="SMART" id="SM00220">
    <property type="entry name" value="S_TKc"/>
    <property type="match status" value="1"/>
</dbReference>
<feature type="compositionally biased region" description="Basic and acidic residues" evidence="10">
    <location>
        <begin position="572"/>
        <end position="591"/>
    </location>
</feature>
<dbReference type="GO" id="GO:0005524">
    <property type="term" value="F:ATP binding"/>
    <property type="evidence" value="ECO:0007669"/>
    <property type="project" value="UniProtKB-UniRule"/>
</dbReference>
<dbReference type="InterPro" id="IPR017441">
    <property type="entry name" value="Protein_kinase_ATP_BS"/>
</dbReference>
<evidence type="ECO:0000256" key="8">
    <source>
        <dbReference type="ARBA" id="ARBA00048679"/>
    </source>
</evidence>
<dbReference type="GO" id="GO:0004674">
    <property type="term" value="F:protein serine/threonine kinase activity"/>
    <property type="evidence" value="ECO:0007669"/>
    <property type="project" value="UniProtKB-KW"/>
</dbReference>
<dbReference type="PANTHER" id="PTHR24343:SF137">
    <property type="entry name" value="SERINE_THREONINE-PROTEIN KINASE HRK1"/>
    <property type="match status" value="1"/>
</dbReference>
<dbReference type="PANTHER" id="PTHR24343">
    <property type="entry name" value="SERINE/THREONINE KINASE"/>
    <property type="match status" value="1"/>
</dbReference>
<evidence type="ECO:0000256" key="4">
    <source>
        <dbReference type="ARBA" id="ARBA00022741"/>
    </source>
</evidence>
<feature type="region of interest" description="Disordered" evidence="10">
    <location>
        <begin position="77"/>
        <end position="140"/>
    </location>
</feature>
<dbReference type="RefSeq" id="XP_064851251.1">
    <property type="nucleotide sequence ID" value="XM_064995179.1"/>
</dbReference>
<feature type="region of interest" description="Disordered" evidence="10">
    <location>
        <begin position="153"/>
        <end position="185"/>
    </location>
</feature>
<name>A0AAV5QHT7_9ASCO</name>
<sequence>MTTSASIDHSSSASNGASPYHNLISHNSSSFLHSISFSKKNKSISSFSNLSISHNNEPDCAPQMPANPRRRSFFGLSMKKSDSDSSSQSSIVLTDSRENAHHAPDNGSCSTVSEMDPSHHRKYSDHSIHSPKLNGGHNTNHYSMVQLRKFFKRSSRDHSRHSRKNSHTSVGDNNETTPKENGIISNKDIIKKDPLENLLSKYGKVGKILGAGAGGSVRLLTRESDNVTFAVKEFRAKRPNESTKEYAKKCTAEFCIGSTLNHPNIIHTFDIINDTENSHYYEIMEYCPIDFFEVVMSGKMNRNEINCCFKQLSEGVKYLHSIGLAHRDLKLDNCVLTKDGVLKIIDFGSAIVFKYPFDTNIVKCHGIVGSDPYLAPEVLDTKEKYDPRFVDIWSIAIIYCCMTLKRFPWKIPEQADNSFKLYSMPDEEPHDYVKSAADHKILLAKRREERLKKLREVTEASHNEPSETKEPVVCANADKEKSSETTGSAAKEHKSTSSSPSKQSLNTCEQVTIKVPCNTKPADDQNSNNCDDNKSNKSSDLNNLPNRDDSTERRIIETNNPTTVPVVVNKSKSSEKRDKEHCQEKKAEESHQANAKHAAHPGHHQLKGPYRLMRILPHASRPLISRMLAIDVTKRATMEDIFADEWFKHITGCSADIKNGKVISGIGHSHTIMEKKE</sequence>
<dbReference type="PROSITE" id="PS50011">
    <property type="entry name" value="PROTEIN_KINASE_DOM"/>
    <property type="match status" value="1"/>
</dbReference>
<comment type="caution">
    <text evidence="12">The sequence shown here is derived from an EMBL/GenBank/DDBJ whole genome shotgun (WGS) entry which is preliminary data.</text>
</comment>
<keyword evidence="5 12" id="KW-0418">Kinase</keyword>
<dbReference type="GeneID" id="90072230"/>
<dbReference type="Pfam" id="PF00069">
    <property type="entry name" value="Pkinase"/>
    <property type="match status" value="1"/>
</dbReference>
<keyword evidence="4 9" id="KW-0547">Nucleotide-binding</keyword>
<dbReference type="AlphaFoldDB" id="A0AAV5QHT7"/>
<evidence type="ECO:0000256" key="5">
    <source>
        <dbReference type="ARBA" id="ARBA00022777"/>
    </source>
</evidence>
<comment type="catalytic activity">
    <reaction evidence="7">
        <text>L-threonyl-[protein] + ATP = O-phospho-L-threonyl-[protein] + ADP + H(+)</text>
        <dbReference type="Rhea" id="RHEA:46608"/>
        <dbReference type="Rhea" id="RHEA-COMP:11060"/>
        <dbReference type="Rhea" id="RHEA-COMP:11605"/>
        <dbReference type="ChEBI" id="CHEBI:15378"/>
        <dbReference type="ChEBI" id="CHEBI:30013"/>
        <dbReference type="ChEBI" id="CHEBI:30616"/>
        <dbReference type="ChEBI" id="CHEBI:61977"/>
        <dbReference type="ChEBI" id="CHEBI:456216"/>
        <dbReference type="EC" id="2.7.11.1"/>
    </reaction>
</comment>
<dbReference type="InterPro" id="IPR000719">
    <property type="entry name" value="Prot_kinase_dom"/>
</dbReference>
<feature type="region of interest" description="Disordered" evidence="10">
    <location>
        <begin position="456"/>
        <end position="605"/>
    </location>
</feature>
<evidence type="ECO:0000256" key="10">
    <source>
        <dbReference type="SAM" id="MobiDB-lite"/>
    </source>
</evidence>
<accession>A0AAV5QHT7</accession>
<feature type="domain" description="Protein kinase" evidence="11">
    <location>
        <begin position="203"/>
        <end position="647"/>
    </location>
</feature>
<keyword evidence="2 12" id="KW-0723">Serine/threonine-protein kinase</keyword>
<evidence type="ECO:0000313" key="13">
    <source>
        <dbReference type="Proteomes" id="UP001360560"/>
    </source>
</evidence>
<keyword evidence="6 9" id="KW-0067">ATP-binding</keyword>
<protein>
    <recommendedName>
        <fullName evidence="1">non-specific serine/threonine protein kinase</fullName>
        <ecNumber evidence="1">2.7.11.1</ecNumber>
    </recommendedName>
</protein>
<feature type="binding site" evidence="9">
    <location>
        <position position="232"/>
    </location>
    <ligand>
        <name>ATP</name>
        <dbReference type="ChEBI" id="CHEBI:30616"/>
    </ligand>
</feature>
<feature type="compositionally biased region" description="Low complexity" evidence="10">
    <location>
        <begin position="557"/>
        <end position="571"/>
    </location>
</feature>
<dbReference type="SUPFAM" id="SSF56112">
    <property type="entry name" value="Protein kinase-like (PK-like)"/>
    <property type="match status" value="1"/>
</dbReference>
<gene>
    <name evidence="12" type="ORF">DASC09_015760</name>
</gene>
<dbReference type="InterPro" id="IPR011009">
    <property type="entry name" value="Kinase-like_dom_sf"/>
</dbReference>
<dbReference type="PROSITE" id="PS00107">
    <property type="entry name" value="PROTEIN_KINASE_ATP"/>
    <property type="match status" value="1"/>
</dbReference>
<feature type="compositionally biased region" description="Basic residues" evidence="10">
    <location>
        <begin position="153"/>
        <end position="166"/>
    </location>
</feature>
<keyword evidence="3" id="KW-0808">Transferase</keyword>
<organism evidence="12 13">
    <name type="scientific">Saccharomycopsis crataegensis</name>
    <dbReference type="NCBI Taxonomy" id="43959"/>
    <lineage>
        <taxon>Eukaryota</taxon>
        <taxon>Fungi</taxon>
        <taxon>Dikarya</taxon>
        <taxon>Ascomycota</taxon>
        <taxon>Saccharomycotina</taxon>
        <taxon>Saccharomycetes</taxon>
        <taxon>Saccharomycopsidaceae</taxon>
        <taxon>Saccharomycopsis</taxon>
    </lineage>
</organism>
<evidence type="ECO:0000256" key="3">
    <source>
        <dbReference type="ARBA" id="ARBA00022679"/>
    </source>
</evidence>
<evidence type="ECO:0000313" key="12">
    <source>
        <dbReference type="EMBL" id="GMM34251.1"/>
    </source>
</evidence>
<dbReference type="InterPro" id="IPR008271">
    <property type="entry name" value="Ser/Thr_kinase_AS"/>
</dbReference>
<evidence type="ECO:0000256" key="9">
    <source>
        <dbReference type="PROSITE-ProRule" id="PRU10141"/>
    </source>
</evidence>
<feature type="compositionally biased region" description="Basic and acidic residues" evidence="10">
    <location>
        <begin position="546"/>
        <end position="556"/>
    </location>
</feature>
<dbReference type="EMBL" id="BTFZ01000002">
    <property type="protein sequence ID" value="GMM34251.1"/>
    <property type="molecule type" value="Genomic_DNA"/>
</dbReference>
<dbReference type="Gene3D" id="1.10.510.10">
    <property type="entry name" value="Transferase(Phosphotransferase) domain 1"/>
    <property type="match status" value="2"/>
</dbReference>
<reference evidence="12 13" key="1">
    <citation type="journal article" date="2023" name="Elife">
        <title>Identification of key yeast species and microbe-microbe interactions impacting larval growth of Drosophila in the wild.</title>
        <authorList>
            <person name="Mure A."/>
            <person name="Sugiura Y."/>
            <person name="Maeda R."/>
            <person name="Honda K."/>
            <person name="Sakurai N."/>
            <person name="Takahashi Y."/>
            <person name="Watada M."/>
            <person name="Katoh T."/>
            <person name="Gotoh A."/>
            <person name="Gotoh Y."/>
            <person name="Taniguchi I."/>
            <person name="Nakamura K."/>
            <person name="Hayashi T."/>
            <person name="Katayama T."/>
            <person name="Uemura T."/>
            <person name="Hattori Y."/>
        </authorList>
    </citation>
    <scope>NUCLEOTIDE SEQUENCE [LARGE SCALE GENOMIC DNA]</scope>
    <source>
        <strain evidence="12 13">SC-9</strain>
    </source>
</reference>
<feature type="compositionally biased region" description="Basic and acidic residues" evidence="10">
    <location>
        <begin position="95"/>
        <end position="104"/>
    </location>
</feature>
<dbReference type="PROSITE" id="PS00108">
    <property type="entry name" value="PROTEIN_KINASE_ST"/>
    <property type="match status" value="1"/>
</dbReference>
<evidence type="ECO:0000256" key="7">
    <source>
        <dbReference type="ARBA" id="ARBA00047899"/>
    </source>
</evidence>
<evidence type="ECO:0000256" key="2">
    <source>
        <dbReference type="ARBA" id="ARBA00022527"/>
    </source>
</evidence>
<evidence type="ECO:0000256" key="1">
    <source>
        <dbReference type="ARBA" id="ARBA00012513"/>
    </source>
</evidence>